<keyword evidence="3" id="KW-1185">Reference proteome</keyword>
<dbReference type="AlphaFoldDB" id="A0A1Q3CAY9"/>
<organism evidence="2 3">
    <name type="scientific">Cephalotus follicularis</name>
    <name type="common">Albany pitcher plant</name>
    <dbReference type="NCBI Taxonomy" id="3775"/>
    <lineage>
        <taxon>Eukaryota</taxon>
        <taxon>Viridiplantae</taxon>
        <taxon>Streptophyta</taxon>
        <taxon>Embryophyta</taxon>
        <taxon>Tracheophyta</taxon>
        <taxon>Spermatophyta</taxon>
        <taxon>Magnoliopsida</taxon>
        <taxon>eudicotyledons</taxon>
        <taxon>Gunneridae</taxon>
        <taxon>Pentapetalae</taxon>
        <taxon>rosids</taxon>
        <taxon>fabids</taxon>
        <taxon>Oxalidales</taxon>
        <taxon>Cephalotaceae</taxon>
        <taxon>Cephalotus</taxon>
    </lineage>
</organism>
<dbReference type="EMBL" id="BDDD01001619">
    <property type="protein sequence ID" value="GAV77409.1"/>
    <property type="molecule type" value="Genomic_DNA"/>
</dbReference>
<evidence type="ECO:0000313" key="3">
    <source>
        <dbReference type="Proteomes" id="UP000187406"/>
    </source>
</evidence>
<feature type="region of interest" description="Disordered" evidence="1">
    <location>
        <begin position="1"/>
        <end position="21"/>
    </location>
</feature>
<sequence length="172" mass="20295">MGDFNQIIAQEEKEGGSTRPSLIHNMKKKRMTRFEEMWIKHPNCKTVINRAWNFVSEEDIMKNLFNKIRVCRKELANWNKIEFGHVGDTIKEIKTIIEVLQARADAGERSEEIKQAKSVLNDLLQSEETMWKQHSRNLWLKSGDKNTLFFHSKANQRRKRNLIEVLKDEDGI</sequence>
<dbReference type="InParanoid" id="A0A1Q3CAY9"/>
<name>A0A1Q3CAY9_CEPFO</name>
<protein>
    <submittedName>
        <fullName evidence="2">Uncharacterized protein</fullName>
    </submittedName>
</protein>
<evidence type="ECO:0000256" key="1">
    <source>
        <dbReference type="SAM" id="MobiDB-lite"/>
    </source>
</evidence>
<accession>A0A1Q3CAY9</accession>
<comment type="caution">
    <text evidence="2">The sequence shown here is derived from an EMBL/GenBank/DDBJ whole genome shotgun (WGS) entry which is preliminary data.</text>
</comment>
<dbReference type="Proteomes" id="UP000187406">
    <property type="component" value="Unassembled WGS sequence"/>
</dbReference>
<reference evidence="3" key="1">
    <citation type="submission" date="2016-04" db="EMBL/GenBank/DDBJ databases">
        <title>Cephalotus genome sequencing.</title>
        <authorList>
            <person name="Fukushima K."/>
            <person name="Hasebe M."/>
            <person name="Fang X."/>
        </authorList>
    </citation>
    <scope>NUCLEOTIDE SEQUENCE [LARGE SCALE GENOMIC DNA]</scope>
    <source>
        <strain evidence="3">cv. St1</strain>
    </source>
</reference>
<gene>
    <name evidence="2" type="ORF">CFOL_v3_20880</name>
</gene>
<evidence type="ECO:0000313" key="2">
    <source>
        <dbReference type="EMBL" id="GAV77409.1"/>
    </source>
</evidence>
<dbReference type="OrthoDB" id="1935089at2759"/>
<proteinExistence type="predicted"/>